<comment type="similarity">
    <text evidence="1">Belongs to the 'phage' integrase family.</text>
</comment>
<proteinExistence type="inferred from homology"/>
<dbReference type="InterPro" id="IPR035386">
    <property type="entry name" value="Arm-DNA-bind_5"/>
</dbReference>
<dbReference type="SUPFAM" id="SSF56349">
    <property type="entry name" value="DNA breaking-rejoining enzymes"/>
    <property type="match status" value="1"/>
</dbReference>
<evidence type="ECO:0000256" key="1">
    <source>
        <dbReference type="ARBA" id="ARBA00008857"/>
    </source>
</evidence>
<evidence type="ECO:0000256" key="3">
    <source>
        <dbReference type="ARBA" id="ARBA00023172"/>
    </source>
</evidence>
<dbReference type="Gene3D" id="1.10.443.10">
    <property type="entry name" value="Intergrase catalytic core"/>
    <property type="match status" value="1"/>
</dbReference>
<dbReference type="CDD" id="cd01185">
    <property type="entry name" value="INTN1_C_like"/>
    <property type="match status" value="1"/>
</dbReference>
<dbReference type="Gene3D" id="1.10.150.130">
    <property type="match status" value="1"/>
</dbReference>
<dbReference type="Pfam" id="PF17293">
    <property type="entry name" value="Arm-DNA-bind_5"/>
    <property type="match status" value="1"/>
</dbReference>
<gene>
    <name evidence="5" type="ORF">GCM10023143_31200</name>
</gene>
<dbReference type="InterPro" id="IPR050090">
    <property type="entry name" value="Tyrosine_recombinase_XerCD"/>
</dbReference>
<dbReference type="PANTHER" id="PTHR30349:SF64">
    <property type="entry name" value="PROPHAGE INTEGRASE INTD-RELATED"/>
    <property type="match status" value="1"/>
</dbReference>
<dbReference type="InterPro" id="IPR002104">
    <property type="entry name" value="Integrase_catalytic"/>
</dbReference>
<keyword evidence="2" id="KW-0238">DNA-binding</keyword>
<dbReference type="InterPro" id="IPR013762">
    <property type="entry name" value="Integrase-like_cat_sf"/>
</dbReference>
<protein>
    <recommendedName>
        <fullName evidence="4">Tyr recombinase domain-containing protein</fullName>
    </recommendedName>
</protein>
<dbReference type="InterPro" id="IPR011010">
    <property type="entry name" value="DNA_brk_join_enz"/>
</dbReference>
<evidence type="ECO:0000256" key="2">
    <source>
        <dbReference type="ARBA" id="ARBA00023125"/>
    </source>
</evidence>
<sequence>MMNTNQKLSLLIFLNRKKSSADGKAPVYCRITIAGLKEELSLGYKIVPDHWNVKHKRVSPQHKNAAAINLKIKQTKTSLEHEFLKLQALHDRVTPAMLKAKITPEKVKSQQATDANLPSPVQQNMDISTKVDNLIRECLELDKEERKIKKLIHPAVIEERNFLLAEQKKKLLERAEKAHLEINTILDNKERTKSLLNALDEQLILFVKNVLKANRAATTLRKWIFTKKKICSFVWFRYQKADLWLPDIQLSLATHFYDYLTTHDDCGHNNAVKHIKNTKQALELSVTNGWIIKNPIEKFRCTYIDPEIEPASEWEIITLINAELSGAEDIVRDGFLMECFTGYAYEELNSLRRSDIVIGIDGEKWLRTGRKKTNGTIETVPLLPIALQILDKYKDHPACLYRDKLLPVYSNQYYNKHIKAVGRKLSLNIELHPHRARHIFATTIALDNGMPLPVVGKILGHKSIRTTERYAKVSRLNISRNMRRIKRLLFDEEGKFVGTVWKDDLQEAFRGGL</sequence>
<dbReference type="Proteomes" id="UP001501207">
    <property type="component" value="Unassembled WGS sequence"/>
</dbReference>
<name>A0ABP8G797_9BACT</name>
<evidence type="ECO:0000313" key="5">
    <source>
        <dbReference type="EMBL" id="GAA4318424.1"/>
    </source>
</evidence>
<dbReference type="Pfam" id="PF00589">
    <property type="entry name" value="Phage_integrase"/>
    <property type="match status" value="1"/>
</dbReference>
<comment type="caution">
    <text evidence="5">The sequence shown here is derived from an EMBL/GenBank/DDBJ whole genome shotgun (WGS) entry which is preliminary data.</text>
</comment>
<organism evidence="5 6">
    <name type="scientific">Compostibacter hankyongensis</name>
    <dbReference type="NCBI Taxonomy" id="1007089"/>
    <lineage>
        <taxon>Bacteria</taxon>
        <taxon>Pseudomonadati</taxon>
        <taxon>Bacteroidota</taxon>
        <taxon>Chitinophagia</taxon>
        <taxon>Chitinophagales</taxon>
        <taxon>Chitinophagaceae</taxon>
        <taxon>Compostibacter</taxon>
    </lineage>
</organism>
<dbReference type="PROSITE" id="PS51898">
    <property type="entry name" value="TYR_RECOMBINASE"/>
    <property type="match status" value="1"/>
</dbReference>
<dbReference type="EMBL" id="BAABFN010000021">
    <property type="protein sequence ID" value="GAA4318424.1"/>
    <property type="molecule type" value="Genomic_DNA"/>
</dbReference>
<reference evidence="6" key="1">
    <citation type="journal article" date="2019" name="Int. J. Syst. Evol. Microbiol.">
        <title>The Global Catalogue of Microorganisms (GCM) 10K type strain sequencing project: providing services to taxonomists for standard genome sequencing and annotation.</title>
        <authorList>
            <consortium name="The Broad Institute Genomics Platform"/>
            <consortium name="The Broad Institute Genome Sequencing Center for Infectious Disease"/>
            <person name="Wu L."/>
            <person name="Ma J."/>
        </authorList>
    </citation>
    <scope>NUCLEOTIDE SEQUENCE [LARGE SCALE GENOMIC DNA]</scope>
    <source>
        <strain evidence="6">JCM 17664</strain>
    </source>
</reference>
<evidence type="ECO:0000259" key="4">
    <source>
        <dbReference type="PROSITE" id="PS51898"/>
    </source>
</evidence>
<evidence type="ECO:0000313" key="6">
    <source>
        <dbReference type="Proteomes" id="UP001501207"/>
    </source>
</evidence>
<dbReference type="PANTHER" id="PTHR30349">
    <property type="entry name" value="PHAGE INTEGRASE-RELATED"/>
    <property type="match status" value="1"/>
</dbReference>
<accession>A0ABP8G797</accession>
<dbReference type="InterPro" id="IPR025269">
    <property type="entry name" value="SAM-like_dom"/>
</dbReference>
<feature type="domain" description="Tyr recombinase" evidence="4">
    <location>
        <begin position="306"/>
        <end position="483"/>
    </location>
</feature>
<dbReference type="Pfam" id="PF13102">
    <property type="entry name" value="Phage_int_SAM_5"/>
    <property type="match status" value="1"/>
</dbReference>
<keyword evidence="6" id="KW-1185">Reference proteome</keyword>
<keyword evidence="3" id="KW-0233">DNA recombination</keyword>
<dbReference type="InterPro" id="IPR010998">
    <property type="entry name" value="Integrase_recombinase_N"/>
</dbReference>